<dbReference type="AlphaFoldDB" id="A0A939LV89"/>
<gene>
    <name evidence="6" type="ORF">J4H91_06905</name>
</gene>
<feature type="domain" description="Enoyl reductase (ER)" evidence="5">
    <location>
        <begin position="8"/>
        <end position="346"/>
    </location>
</feature>
<evidence type="ECO:0000259" key="5">
    <source>
        <dbReference type="SMART" id="SM00829"/>
    </source>
</evidence>
<dbReference type="InterPro" id="IPR013154">
    <property type="entry name" value="ADH-like_N"/>
</dbReference>
<evidence type="ECO:0000256" key="1">
    <source>
        <dbReference type="ARBA" id="ARBA00001947"/>
    </source>
</evidence>
<evidence type="ECO:0000256" key="2">
    <source>
        <dbReference type="ARBA" id="ARBA00022723"/>
    </source>
</evidence>
<keyword evidence="7" id="KW-1185">Reference proteome</keyword>
<organism evidence="6 7">
    <name type="scientific">Leucobacter ruminantium</name>
    <dbReference type="NCBI Taxonomy" id="1289170"/>
    <lineage>
        <taxon>Bacteria</taxon>
        <taxon>Bacillati</taxon>
        <taxon>Actinomycetota</taxon>
        <taxon>Actinomycetes</taxon>
        <taxon>Micrococcales</taxon>
        <taxon>Microbacteriaceae</taxon>
        <taxon>Leucobacter</taxon>
    </lineage>
</organism>
<dbReference type="GO" id="GO:0016491">
    <property type="term" value="F:oxidoreductase activity"/>
    <property type="evidence" value="ECO:0007669"/>
    <property type="project" value="UniProtKB-KW"/>
</dbReference>
<evidence type="ECO:0000313" key="7">
    <source>
        <dbReference type="Proteomes" id="UP000664398"/>
    </source>
</evidence>
<dbReference type="InterPro" id="IPR036291">
    <property type="entry name" value="NAD(P)-bd_dom_sf"/>
</dbReference>
<evidence type="ECO:0000256" key="3">
    <source>
        <dbReference type="ARBA" id="ARBA00022833"/>
    </source>
</evidence>
<comment type="cofactor">
    <cofactor evidence="1">
        <name>Zn(2+)</name>
        <dbReference type="ChEBI" id="CHEBI:29105"/>
    </cofactor>
</comment>
<dbReference type="PANTHER" id="PTHR43401:SF2">
    <property type="entry name" value="L-THREONINE 3-DEHYDROGENASE"/>
    <property type="match status" value="1"/>
</dbReference>
<dbReference type="InterPro" id="IPR013149">
    <property type="entry name" value="ADH-like_C"/>
</dbReference>
<dbReference type="InterPro" id="IPR011032">
    <property type="entry name" value="GroES-like_sf"/>
</dbReference>
<dbReference type="InterPro" id="IPR050129">
    <property type="entry name" value="Zn_alcohol_dh"/>
</dbReference>
<evidence type="ECO:0000313" key="6">
    <source>
        <dbReference type="EMBL" id="MBO1805046.1"/>
    </source>
</evidence>
<dbReference type="SUPFAM" id="SSF50129">
    <property type="entry name" value="GroES-like"/>
    <property type="match status" value="1"/>
</dbReference>
<dbReference type="SUPFAM" id="SSF51735">
    <property type="entry name" value="NAD(P)-binding Rossmann-fold domains"/>
    <property type="match status" value="1"/>
</dbReference>
<dbReference type="SMART" id="SM00829">
    <property type="entry name" value="PKS_ER"/>
    <property type="match status" value="1"/>
</dbReference>
<evidence type="ECO:0000256" key="4">
    <source>
        <dbReference type="ARBA" id="ARBA00023002"/>
    </source>
</evidence>
<keyword evidence="4" id="KW-0560">Oxidoreductase</keyword>
<dbReference type="Gene3D" id="3.90.180.10">
    <property type="entry name" value="Medium-chain alcohol dehydrogenases, catalytic domain"/>
    <property type="match status" value="1"/>
</dbReference>
<dbReference type="Gene3D" id="3.40.50.720">
    <property type="entry name" value="NAD(P)-binding Rossmann-like Domain"/>
    <property type="match status" value="1"/>
</dbReference>
<dbReference type="Proteomes" id="UP000664398">
    <property type="component" value="Unassembled WGS sequence"/>
</dbReference>
<keyword evidence="2" id="KW-0479">Metal-binding</keyword>
<comment type="caution">
    <text evidence="6">The sequence shown here is derived from an EMBL/GenBank/DDBJ whole genome shotgun (WGS) entry which is preliminary data.</text>
</comment>
<keyword evidence="3" id="KW-0862">Zinc</keyword>
<dbReference type="EMBL" id="JAGDYL010000008">
    <property type="protein sequence ID" value="MBO1805046.1"/>
    <property type="molecule type" value="Genomic_DNA"/>
</dbReference>
<name>A0A939LV89_9MICO</name>
<dbReference type="Pfam" id="PF00107">
    <property type="entry name" value="ADH_zinc_N"/>
    <property type="match status" value="1"/>
</dbReference>
<dbReference type="GO" id="GO:0046872">
    <property type="term" value="F:metal ion binding"/>
    <property type="evidence" value="ECO:0007669"/>
    <property type="project" value="UniProtKB-KW"/>
</dbReference>
<accession>A0A939LV89</accession>
<dbReference type="PANTHER" id="PTHR43401">
    <property type="entry name" value="L-THREONINE 3-DEHYDROGENASE"/>
    <property type="match status" value="1"/>
</dbReference>
<sequence length="348" mass="36830">MMIGLEFHSPDALRIAELERPVAGDGEIVVDVVATGICGTDLKIARGEHRLYPAGTVRVPGHELVGRIRENRSSRSELRVGDLVAIAPNVACGDCRSCRRDHPNLCEHYASVGLTFDGGLAESVLLPRRAVEQGNAIPLPEGMDPLDAVLMEPLAAVLRGLRAIDFGEGDSLVVIGAGPIGLLAVRLARQLGASNIIVSQTSPARRELARRFGADHTVDPRAEDLAEAVRRLTDGVGADCVLVATPIPEVFRTSLELAAVGGRINFFAGLPSGKGETPLDANLVHYRELVVTGSTANTTEDCVAALDILSERAADYRPLITHTLPLTRAAEAFETAAEGSALKVVVTP</sequence>
<reference evidence="6" key="1">
    <citation type="submission" date="2021-03" db="EMBL/GenBank/DDBJ databases">
        <title>Leucobacter chromiisoli sp. nov., isolated from chromium-containing soil of chemical plant.</title>
        <authorList>
            <person name="Xu Z."/>
        </authorList>
    </citation>
    <scope>NUCLEOTIDE SEQUENCE</scope>
    <source>
        <strain evidence="6">A2</strain>
    </source>
</reference>
<dbReference type="Pfam" id="PF08240">
    <property type="entry name" value="ADH_N"/>
    <property type="match status" value="1"/>
</dbReference>
<dbReference type="InterPro" id="IPR020843">
    <property type="entry name" value="ER"/>
</dbReference>
<protein>
    <submittedName>
        <fullName evidence="6">Zinc-binding dehydrogenase</fullName>
    </submittedName>
</protein>
<proteinExistence type="predicted"/>